<accession>A0A1M4WXC5</accession>
<dbReference type="SUPFAM" id="SSF46785">
    <property type="entry name" value="Winged helix' DNA-binding domain"/>
    <property type="match status" value="1"/>
</dbReference>
<evidence type="ECO:0000313" key="6">
    <source>
        <dbReference type="Proteomes" id="UP000184114"/>
    </source>
</evidence>
<gene>
    <name evidence="5" type="ORF">SAMN02745784_02046</name>
</gene>
<dbReference type="PANTHER" id="PTHR33154">
    <property type="entry name" value="TRANSCRIPTIONAL REGULATOR, ARSR FAMILY"/>
    <property type="match status" value="1"/>
</dbReference>
<dbReference type="InterPro" id="IPR036388">
    <property type="entry name" value="WH-like_DNA-bd_sf"/>
</dbReference>
<dbReference type="STRING" id="1123404.SAMN02745784_02046"/>
<name>A0A1M4WXC5_9FIRM</name>
<dbReference type="PRINTS" id="PR00778">
    <property type="entry name" value="HTHARSR"/>
</dbReference>
<dbReference type="Gene3D" id="1.10.10.10">
    <property type="entry name" value="Winged helix-like DNA-binding domain superfamily/Winged helix DNA-binding domain"/>
    <property type="match status" value="1"/>
</dbReference>
<protein>
    <submittedName>
        <fullName evidence="5">DNA-binding transcriptional regulator, ArsR family</fullName>
    </submittedName>
</protein>
<dbReference type="AlphaFoldDB" id="A0A1M4WXC5"/>
<reference evidence="6" key="1">
    <citation type="submission" date="2016-11" db="EMBL/GenBank/DDBJ databases">
        <authorList>
            <person name="Varghese N."/>
            <person name="Submissions S."/>
        </authorList>
    </citation>
    <scope>NUCLEOTIDE SEQUENCE [LARGE SCALE GENOMIC DNA]</scope>
    <source>
        <strain evidence="6">DSM 18095</strain>
    </source>
</reference>
<keyword evidence="3" id="KW-0804">Transcription</keyword>
<dbReference type="PROSITE" id="PS50987">
    <property type="entry name" value="HTH_ARSR_2"/>
    <property type="match status" value="1"/>
</dbReference>
<dbReference type="InterPro" id="IPR051081">
    <property type="entry name" value="HTH_MetalResp_TranReg"/>
</dbReference>
<evidence type="ECO:0000259" key="4">
    <source>
        <dbReference type="PROSITE" id="PS50987"/>
    </source>
</evidence>
<evidence type="ECO:0000256" key="3">
    <source>
        <dbReference type="ARBA" id="ARBA00023163"/>
    </source>
</evidence>
<dbReference type="SMART" id="SM00418">
    <property type="entry name" value="HTH_ARSR"/>
    <property type="match status" value="1"/>
</dbReference>
<sequence length="121" mass="14280">MDTIEIIHAITEPTRFRLLQLLFEHHYCVRALSKKLEITESAVSQHMRILKKYQVVYGVKIGYQVHYRVDRHRLSSLLEGALHGILQYPSETEITRDCSCEFISECIRRDSKILEEQEYGK</sequence>
<organism evidence="5 6">
    <name type="scientific">Tissierella praeacuta DSM 18095</name>
    <dbReference type="NCBI Taxonomy" id="1123404"/>
    <lineage>
        <taxon>Bacteria</taxon>
        <taxon>Bacillati</taxon>
        <taxon>Bacillota</taxon>
        <taxon>Tissierellia</taxon>
        <taxon>Tissierellales</taxon>
        <taxon>Tissierellaceae</taxon>
        <taxon>Tissierella</taxon>
    </lineage>
</organism>
<dbReference type="PANTHER" id="PTHR33154:SF33">
    <property type="entry name" value="TRANSCRIPTIONAL REPRESSOR SDPR"/>
    <property type="match status" value="1"/>
</dbReference>
<dbReference type="GO" id="GO:0003677">
    <property type="term" value="F:DNA binding"/>
    <property type="evidence" value="ECO:0007669"/>
    <property type="project" value="UniProtKB-KW"/>
</dbReference>
<dbReference type="RefSeq" id="WP_072976076.1">
    <property type="nucleotide sequence ID" value="NZ_FQTY01000008.1"/>
</dbReference>
<dbReference type="InterPro" id="IPR011991">
    <property type="entry name" value="ArsR-like_HTH"/>
</dbReference>
<dbReference type="EMBL" id="FQTY01000008">
    <property type="protein sequence ID" value="SHE85904.1"/>
    <property type="molecule type" value="Genomic_DNA"/>
</dbReference>
<evidence type="ECO:0000256" key="1">
    <source>
        <dbReference type="ARBA" id="ARBA00023015"/>
    </source>
</evidence>
<dbReference type="GeneID" id="90994433"/>
<dbReference type="GO" id="GO:0003700">
    <property type="term" value="F:DNA-binding transcription factor activity"/>
    <property type="evidence" value="ECO:0007669"/>
    <property type="project" value="InterPro"/>
</dbReference>
<keyword evidence="2 5" id="KW-0238">DNA-binding</keyword>
<dbReference type="Pfam" id="PF01022">
    <property type="entry name" value="HTH_5"/>
    <property type="match status" value="1"/>
</dbReference>
<dbReference type="CDD" id="cd00090">
    <property type="entry name" value="HTH_ARSR"/>
    <property type="match status" value="1"/>
</dbReference>
<evidence type="ECO:0000256" key="2">
    <source>
        <dbReference type="ARBA" id="ARBA00023125"/>
    </source>
</evidence>
<keyword evidence="6" id="KW-1185">Reference proteome</keyword>
<keyword evidence="1" id="KW-0805">Transcription regulation</keyword>
<dbReference type="InterPro" id="IPR001845">
    <property type="entry name" value="HTH_ArsR_DNA-bd_dom"/>
</dbReference>
<dbReference type="InterPro" id="IPR036390">
    <property type="entry name" value="WH_DNA-bd_sf"/>
</dbReference>
<feature type="domain" description="HTH arsR-type" evidence="4">
    <location>
        <begin position="1"/>
        <end position="89"/>
    </location>
</feature>
<evidence type="ECO:0000313" key="5">
    <source>
        <dbReference type="EMBL" id="SHE85904.1"/>
    </source>
</evidence>
<proteinExistence type="predicted"/>
<dbReference type="NCBIfam" id="NF033788">
    <property type="entry name" value="HTH_metalloreg"/>
    <property type="match status" value="1"/>
</dbReference>
<dbReference type="Proteomes" id="UP000184114">
    <property type="component" value="Unassembled WGS sequence"/>
</dbReference>